<reference evidence="4 5" key="1">
    <citation type="submission" date="2016-10" db="EMBL/GenBank/DDBJ databases">
        <authorList>
            <person name="de Groot N.N."/>
        </authorList>
    </citation>
    <scope>NUCLEOTIDE SEQUENCE [LARGE SCALE GENOMIC DNA]</scope>
    <source>
        <strain evidence="4 5">CGMCC 1.9156</strain>
    </source>
</reference>
<name>A0A1I2EHC0_9BACT</name>
<dbReference type="RefSeq" id="WP_093918779.1">
    <property type="nucleotide sequence ID" value="NZ_FONW01000002.1"/>
</dbReference>
<evidence type="ECO:0000313" key="4">
    <source>
        <dbReference type="EMBL" id="SFE92063.1"/>
    </source>
</evidence>
<evidence type="ECO:0000259" key="3">
    <source>
        <dbReference type="Pfam" id="PF13505"/>
    </source>
</evidence>
<evidence type="ECO:0000313" key="5">
    <source>
        <dbReference type="Proteomes" id="UP000198964"/>
    </source>
</evidence>
<feature type="signal peptide" evidence="2">
    <location>
        <begin position="1"/>
        <end position="19"/>
    </location>
</feature>
<evidence type="ECO:0000256" key="2">
    <source>
        <dbReference type="SAM" id="SignalP"/>
    </source>
</evidence>
<gene>
    <name evidence="4" type="ORF">SAMN05216283_10294</name>
</gene>
<dbReference type="Pfam" id="PF13505">
    <property type="entry name" value="OMP_b-brl"/>
    <property type="match status" value="1"/>
</dbReference>
<feature type="domain" description="Outer membrane protein beta-barrel" evidence="3">
    <location>
        <begin position="7"/>
        <end position="184"/>
    </location>
</feature>
<organism evidence="4 5">
    <name type="scientific">Sunxiuqinia elliptica</name>
    <dbReference type="NCBI Taxonomy" id="655355"/>
    <lineage>
        <taxon>Bacteria</taxon>
        <taxon>Pseudomonadati</taxon>
        <taxon>Bacteroidota</taxon>
        <taxon>Bacteroidia</taxon>
        <taxon>Marinilabiliales</taxon>
        <taxon>Prolixibacteraceae</taxon>
        <taxon>Sunxiuqinia</taxon>
    </lineage>
</organism>
<dbReference type="Proteomes" id="UP000198964">
    <property type="component" value="Unassembled WGS sequence"/>
</dbReference>
<proteinExistence type="predicted"/>
<keyword evidence="5" id="KW-1185">Reference proteome</keyword>
<accession>A0A1I2EHC0</accession>
<dbReference type="AlphaFoldDB" id="A0A1I2EHC0"/>
<keyword evidence="1 2" id="KW-0732">Signal</keyword>
<protein>
    <submittedName>
        <fullName evidence="4">Outer membrane protein beta-barrel domain-containing protein</fullName>
    </submittedName>
</protein>
<evidence type="ECO:0000256" key="1">
    <source>
        <dbReference type="ARBA" id="ARBA00022729"/>
    </source>
</evidence>
<dbReference type="STRING" id="655355.SAMN05216283_10294"/>
<dbReference type="InterPro" id="IPR027385">
    <property type="entry name" value="Beta-barrel_OMP"/>
</dbReference>
<sequence>MKKYYLLILFLFVTSLSIAQNSTFGFKLGPNYFYSNYELDDPIGKYQFGAFSNFKVYKFISIQTEFLFAKKAFERPYRDSWEVKAKGSYLDIPIFIQLQPIKQIAIYSGGQIGFRLNHKLEYNPTNNLQGHERSLEERPLSLLVGLSIHPLKHWSMEGRYSIEVARSNSALDFRGWQFFVNYTF</sequence>
<feature type="chain" id="PRO_5011750216" evidence="2">
    <location>
        <begin position="20"/>
        <end position="184"/>
    </location>
</feature>
<dbReference type="EMBL" id="FONW01000002">
    <property type="protein sequence ID" value="SFE92063.1"/>
    <property type="molecule type" value="Genomic_DNA"/>
</dbReference>